<reference evidence="2 3" key="1">
    <citation type="submission" date="2020-01" db="EMBL/GenBank/DDBJ databases">
        <title>Paenibacillus soybeanensis sp. nov. isolated from the nodules of soybean (Glycine max(L.) Merr).</title>
        <authorList>
            <person name="Wang H."/>
        </authorList>
    </citation>
    <scope>NUCLEOTIDE SEQUENCE [LARGE SCALE GENOMIC DNA]</scope>
    <source>
        <strain evidence="2 3">DSM 23054</strain>
    </source>
</reference>
<comment type="caution">
    <text evidence="2">The sequence shown here is derived from an EMBL/GenBank/DDBJ whole genome shotgun (WGS) entry which is preliminary data.</text>
</comment>
<dbReference type="SUPFAM" id="SSF55469">
    <property type="entry name" value="FMN-dependent nitroreductase-like"/>
    <property type="match status" value="1"/>
</dbReference>
<dbReference type="OrthoDB" id="9801593at2"/>
<gene>
    <name evidence="2" type="ORF">GT003_07360</name>
</gene>
<dbReference type="Gene3D" id="3.40.109.10">
    <property type="entry name" value="NADH Oxidase"/>
    <property type="match status" value="2"/>
</dbReference>
<dbReference type="InterPro" id="IPR052544">
    <property type="entry name" value="Bacteriocin_Proc_Enz"/>
</dbReference>
<organism evidence="2 3">
    <name type="scientific">Paenibacillus sacheonensis</name>
    <dbReference type="NCBI Taxonomy" id="742054"/>
    <lineage>
        <taxon>Bacteria</taxon>
        <taxon>Bacillati</taxon>
        <taxon>Bacillota</taxon>
        <taxon>Bacilli</taxon>
        <taxon>Bacillales</taxon>
        <taxon>Paenibacillaceae</taxon>
        <taxon>Paenibacillus</taxon>
    </lineage>
</organism>
<feature type="domain" description="Nitroreductase" evidence="1">
    <location>
        <begin position="101"/>
        <end position="236"/>
    </location>
</feature>
<proteinExistence type="predicted"/>
<dbReference type="AlphaFoldDB" id="A0A7X4YM24"/>
<keyword evidence="3" id="KW-1185">Reference proteome</keyword>
<dbReference type="InterPro" id="IPR029479">
    <property type="entry name" value="Nitroreductase"/>
</dbReference>
<dbReference type="RefSeq" id="WP_161695974.1">
    <property type="nucleotide sequence ID" value="NZ_JAAAMU010000003.1"/>
</dbReference>
<dbReference type="Pfam" id="PF00881">
    <property type="entry name" value="Nitroreductase"/>
    <property type="match status" value="1"/>
</dbReference>
<protein>
    <submittedName>
        <fullName evidence="2">SagB/ThcOx family dehydrogenase</fullName>
    </submittedName>
</protein>
<dbReference type="InterPro" id="IPR020051">
    <property type="entry name" value="SagB-type_dehydrogenase"/>
</dbReference>
<accession>A0A7X4YM24</accession>
<dbReference type="PANTHER" id="PTHR43745">
    <property type="entry name" value="NITROREDUCTASE MJ1384-RELATED"/>
    <property type="match status" value="1"/>
</dbReference>
<dbReference type="InterPro" id="IPR000415">
    <property type="entry name" value="Nitroreductase-like"/>
</dbReference>
<dbReference type="Proteomes" id="UP000558113">
    <property type="component" value="Unassembled WGS sequence"/>
</dbReference>
<evidence type="ECO:0000313" key="2">
    <source>
        <dbReference type="EMBL" id="NBC68800.1"/>
    </source>
</evidence>
<name>A0A7X4YM24_9BACL</name>
<dbReference type="CDD" id="cd02142">
    <property type="entry name" value="McbC_SagB-like_oxidoreductase"/>
    <property type="match status" value="1"/>
</dbReference>
<dbReference type="NCBIfam" id="TIGR03605">
    <property type="entry name" value="antibiot_sagB"/>
    <property type="match status" value="1"/>
</dbReference>
<dbReference type="EMBL" id="JAAAMU010000003">
    <property type="protein sequence ID" value="NBC68800.1"/>
    <property type="molecule type" value="Genomic_DNA"/>
</dbReference>
<evidence type="ECO:0000259" key="1">
    <source>
        <dbReference type="Pfam" id="PF00881"/>
    </source>
</evidence>
<sequence length="526" mass="59837">MSLKAFLHQLQYEPDKTKPQDAEVDWENAPLPYKLYRHLPVFPLASDIPLQLTGKRERGKPTLRDIGYFLWYTFGLAQLSQSVAEQYSGEEWASSFQHCRRFVPSGGALYPSEMYMYLKLEELPNGIYHYDAAHHRLVLLREGQFDSYVGKALGDRCEVTSCFAVAFVSTLFWKNFYKYNNFSYRLQGLDAGLLIGQLLEVAKRFDFETGVYFQFLDRAINHLLGLPEAEESVYAVIPLAADSSMEWFRHDSGHNNRVSSAELCSELPILKHDHYMRSKKVLDYPMLTELNEASLLDSALSFKQLGREQQAVHQNDDHLLPRVNRLTYDLAAVCRQRYSPENEFVLEAMSESDLAALLQESMTSYPYRNDLDGSIQSPIPRVRLYGCFYGVEGIRDGAYHYDGLAHALQLVRTGDQRPWLQDGMSLDNVNLFQVPLSFHVAGDRGHLHAELGYRGYRIQQMETGMLVQRLLLAAGASGMEGRPLLGFDVSSMNELYGLPPLGQTSLIQIPIGPCRNRSRLEGSLSQ</sequence>
<evidence type="ECO:0000313" key="3">
    <source>
        <dbReference type="Proteomes" id="UP000558113"/>
    </source>
</evidence>
<dbReference type="GO" id="GO:0016491">
    <property type="term" value="F:oxidoreductase activity"/>
    <property type="evidence" value="ECO:0007669"/>
    <property type="project" value="InterPro"/>
</dbReference>
<dbReference type="PANTHER" id="PTHR43745:SF2">
    <property type="entry name" value="NITROREDUCTASE MJ1384-RELATED"/>
    <property type="match status" value="1"/>
</dbReference>